<keyword evidence="8 9" id="KW-0472">Membrane</keyword>
<dbReference type="GO" id="GO:0140359">
    <property type="term" value="F:ABC-type transporter activity"/>
    <property type="evidence" value="ECO:0007669"/>
    <property type="project" value="InterPro"/>
</dbReference>
<accession>A0A9P0A6P1</accession>
<evidence type="ECO:0000256" key="5">
    <source>
        <dbReference type="ARBA" id="ARBA00022741"/>
    </source>
</evidence>
<keyword evidence="6" id="KW-0067">ATP-binding</keyword>
<evidence type="ECO:0000256" key="1">
    <source>
        <dbReference type="ARBA" id="ARBA00004141"/>
    </source>
</evidence>
<dbReference type="AlphaFoldDB" id="A0A9P0A6P1"/>
<feature type="transmembrane region" description="Helical" evidence="9">
    <location>
        <begin position="585"/>
        <end position="603"/>
    </location>
</feature>
<dbReference type="InterPro" id="IPR003439">
    <property type="entry name" value="ABC_transporter-like_ATP-bd"/>
</dbReference>
<proteinExistence type="inferred from homology"/>
<dbReference type="PROSITE" id="PS00211">
    <property type="entry name" value="ABC_TRANSPORTER_1"/>
    <property type="match status" value="1"/>
</dbReference>
<feature type="domain" description="AAA+ ATPase" evidence="10">
    <location>
        <begin position="99"/>
        <end position="301"/>
    </location>
</feature>
<dbReference type="SUPFAM" id="SSF52540">
    <property type="entry name" value="P-loop containing nucleoside triphosphate hydrolases"/>
    <property type="match status" value="1"/>
</dbReference>
<feature type="transmembrane region" description="Helical" evidence="9">
    <location>
        <begin position="445"/>
        <end position="466"/>
    </location>
</feature>
<keyword evidence="4 9" id="KW-0812">Transmembrane</keyword>
<dbReference type="Gene3D" id="3.40.50.300">
    <property type="entry name" value="P-loop containing nucleotide triphosphate hydrolases"/>
    <property type="match status" value="1"/>
</dbReference>
<dbReference type="GO" id="GO:0030659">
    <property type="term" value="C:cytoplasmic vesicle membrane"/>
    <property type="evidence" value="ECO:0007669"/>
    <property type="project" value="TreeGrafter"/>
</dbReference>
<name>A0A9P0A6P1_BEMTA</name>
<protein>
    <recommendedName>
        <fullName evidence="10">AAA+ ATPase domain-containing protein</fullName>
    </recommendedName>
</protein>
<comment type="subcellular location">
    <subcellularLocation>
        <location evidence="1">Membrane</location>
        <topology evidence="1">Multi-pass membrane protein</topology>
    </subcellularLocation>
</comment>
<evidence type="ECO:0000256" key="3">
    <source>
        <dbReference type="ARBA" id="ARBA00022448"/>
    </source>
</evidence>
<dbReference type="InterPro" id="IPR017871">
    <property type="entry name" value="ABC_transporter-like_CS"/>
</dbReference>
<dbReference type="InterPro" id="IPR050352">
    <property type="entry name" value="ABCG_transporters"/>
</dbReference>
<evidence type="ECO:0000313" key="12">
    <source>
        <dbReference type="Proteomes" id="UP001152759"/>
    </source>
</evidence>
<evidence type="ECO:0000313" key="11">
    <source>
        <dbReference type="EMBL" id="CAH0385383.1"/>
    </source>
</evidence>
<dbReference type="InterPro" id="IPR003593">
    <property type="entry name" value="AAA+_ATPase"/>
</dbReference>
<dbReference type="Pfam" id="PF01061">
    <property type="entry name" value="ABC2_membrane"/>
    <property type="match status" value="1"/>
</dbReference>
<evidence type="ECO:0000256" key="9">
    <source>
        <dbReference type="SAM" id="Phobius"/>
    </source>
</evidence>
<dbReference type="InterPro" id="IPR027417">
    <property type="entry name" value="P-loop_NTPase"/>
</dbReference>
<dbReference type="GO" id="GO:0016887">
    <property type="term" value="F:ATP hydrolysis activity"/>
    <property type="evidence" value="ECO:0007669"/>
    <property type="project" value="InterPro"/>
</dbReference>
<keyword evidence="7 9" id="KW-1133">Transmembrane helix</keyword>
<keyword evidence="12" id="KW-1185">Reference proteome</keyword>
<dbReference type="EMBL" id="OU963863">
    <property type="protein sequence ID" value="CAH0385383.1"/>
    <property type="molecule type" value="Genomic_DNA"/>
</dbReference>
<sequence length="667" mass="74655">MEDDVVASTSTAEGLNGLFLEGIPKIAGLSNEENGKRDIAEKSLLKSRNYGQWCPYDEGVTLTWRDLSVYTVVKQQSFIRKSAQTYKRLINNASGAVRAGSLVAMMGASGAGKSTLMAALANRLSGGVIADGDIRVNGRPVGKFMHRLAGFMHQEDLFVDTLTVLEYLTLMAKLKLDRRTSHLTQQQKVSNLLIHLGLTKCANSRIASNGSSQNGLSGGERKRLSFATEMLTDPAILFCDEPTTGLDSYSAQKLVEMMQEMTSVRGKTVICTIHQPSSQLFEMFHEIVLIGDGRIAFIGSTNDALEFFERNGYHCPATYNPADFLIRTLAITPGSEDISHMAVRKICDQFAVSEYAQQVDLVINYELHMGTSYTDSLDEKMRDYKSPFWFSKLYWLTYRSSLELTRDHSIQTMRIFQKILIAVMSGLCFTSSVRLTQFGIQSVQGALFIMVTENTFAPMYAILNYFPRQFPLLNKEYTSGIYPPSVFYLSNLLALGPGQILEPLLFVVIVYLFAGLRSSVYAFGITVLAIVLTMNVSTACGIFFSVAFDSVPIAMSYLVPFDYALMITCGAFIKLSTLPDYAYWIQYISWLMYSYEAMTIVQWNNITNISCLENQPDLPCLENGQEILNKFSFGEDNLQRDILGLVLLYIAFHILGFLCLCKRMKRN</sequence>
<dbReference type="PANTHER" id="PTHR48041:SF139">
    <property type="entry name" value="PROTEIN SCARLET"/>
    <property type="match status" value="1"/>
</dbReference>
<feature type="transmembrane region" description="Helical" evidence="9">
    <location>
        <begin position="486"/>
        <end position="513"/>
    </location>
</feature>
<evidence type="ECO:0000256" key="6">
    <source>
        <dbReference type="ARBA" id="ARBA00022840"/>
    </source>
</evidence>
<feature type="transmembrane region" description="Helical" evidence="9">
    <location>
        <begin position="554"/>
        <end position="573"/>
    </location>
</feature>
<reference evidence="11" key="1">
    <citation type="submission" date="2021-12" db="EMBL/GenBank/DDBJ databases">
        <authorList>
            <person name="King R."/>
        </authorList>
    </citation>
    <scope>NUCLEOTIDE SEQUENCE</scope>
</reference>
<evidence type="ECO:0000256" key="4">
    <source>
        <dbReference type="ARBA" id="ARBA00022692"/>
    </source>
</evidence>
<evidence type="ECO:0000256" key="2">
    <source>
        <dbReference type="ARBA" id="ARBA00005814"/>
    </source>
</evidence>
<dbReference type="InterPro" id="IPR043926">
    <property type="entry name" value="ABCG_dom"/>
</dbReference>
<dbReference type="GO" id="GO:0005886">
    <property type="term" value="C:plasma membrane"/>
    <property type="evidence" value="ECO:0007669"/>
    <property type="project" value="TreeGrafter"/>
</dbReference>
<gene>
    <name evidence="11" type="ORF">BEMITA_LOCUS4612</name>
</gene>
<dbReference type="InterPro" id="IPR013525">
    <property type="entry name" value="ABC2_TM"/>
</dbReference>
<organism evidence="11 12">
    <name type="scientific">Bemisia tabaci</name>
    <name type="common">Sweetpotato whitefly</name>
    <name type="synonym">Aleurodes tabaci</name>
    <dbReference type="NCBI Taxonomy" id="7038"/>
    <lineage>
        <taxon>Eukaryota</taxon>
        <taxon>Metazoa</taxon>
        <taxon>Ecdysozoa</taxon>
        <taxon>Arthropoda</taxon>
        <taxon>Hexapoda</taxon>
        <taxon>Insecta</taxon>
        <taxon>Pterygota</taxon>
        <taxon>Neoptera</taxon>
        <taxon>Paraneoptera</taxon>
        <taxon>Hemiptera</taxon>
        <taxon>Sternorrhyncha</taxon>
        <taxon>Aleyrodoidea</taxon>
        <taxon>Aleyrodidae</taxon>
        <taxon>Aleyrodinae</taxon>
        <taxon>Bemisia</taxon>
    </lineage>
</organism>
<comment type="similarity">
    <text evidence="2">Belongs to the ABC transporter superfamily. ABCG family. Eye pigment precursor importer (TC 3.A.1.204) subfamily.</text>
</comment>
<evidence type="ECO:0000256" key="7">
    <source>
        <dbReference type="ARBA" id="ARBA00022989"/>
    </source>
</evidence>
<dbReference type="Pfam" id="PF19055">
    <property type="entry name" value="ABC2_membrane_7"/>
    <property type="match status" value="1"/>
</dbReference>
<feature type="transmembrane region" description="Helical" evidence="9">
    <location>
        <begin position="642"/>
        <end position="661"/>
    </location>
</feature>
<keyword evidence="5" id="KW-0547">Nucleotide-binding</keyword>
<keyword evidence="3" id="KW-0813">Transport</keyword>
<feature type="transmembrane region" description="Helical" evidence="9">
    <location>
        <begin position="520"/>
        <end position="548"/>
    </location>
</feature>
<feature type="transmembrane region" description="Helical" evidence="9">
    <location>
        <begin position="415"/>
        <end position="433"/>
    </location>
</feature>
<dbReference type="Proteomes" id="UP001152759">
    <property type="component" value="Chromosome 2"/>
</dbReference>
<dbReference type="SMART" id="SM00382">
    <property type="entry name" value="AAA"/>
    <property type="match status" value="1"/>
</dbReference>
<dbReference type="PANTHER" id="PTHR48041">
    <property type="entry name" value="ABC TRANSPORTER G FAMILY MEMBER 28"/>
    <property type="match status" value="1"/>
</dbReference>
<evidence type="ECO:0000256" key="8">
    <source>
        <dbReference type="ARBA" id="ARBA00023136"/>
    </source>
</evidence>
<evidence type="ECO:0000259" key="10">
    <source>
        <dbReference type="SMART" id="SM00382"/>
    </source>
</evidence>
<dbReference type="Pfam" id="PF00005">
    <property type="entry name" value="ABC_tran"/>
    <property type="match status" value="1"/>
</dbReference>
<dbReference type="GO" id="GO:0005524">
    <property type="term" value="F:ATP binding"/>
    <property type="evidence" value="ECO:0007669"/>
    <property type="project" value="UniProtKB-KW"/>
</dbReference>